<dbReference type="NCBIfam" id="TIGR00826">
    <property type="entry name" value="EIIB_glc"/>
    <property type="match status" value="1"/>
</dbReference>
<keyword evidence="7 13" id="KW-0812">Transmembrane</keyword>
<dbReference type="eggNOG" id="COG2190">
    <property type="taxonomic scope" value="Bacteria"/>
</dbReference>
<protein>
    <submittedName>
        <fullName evidence="17">PTS system N-acetylglucosamine-specific transporter subunit EIICBA</fullName>
    </submittedName>
</protein>
<dbReference type="EMBL" id="APML01000016">
    <property type="protein sequence ID" value="ENH97720.1"/>
    <property type="molecule type" value="Genomic_DNA"/>
</dbReference>
<comment type="caution">
    <text evidence="17">The sequence shown here is derived from an EMBL/GenBank/DDBJ whole genome shotgun (WGS) entry which is preliminary data.</text>
</comment>
<dbReference type="PROSITE" id="PS01035">
    <property type="entry name" value="PTS_EIIB_TYPE_1_CYS"/>
    <property type="match status" value="1"/>
</dbReference>
<organism evidence="17 18">
    <name type="scientific">Gracilibacillus halophilus YIM-C55.5</name>
    <dbReference type="NCBI Taxonomy" id="1308866"/>
    <lineage>
        <taxon>Bacteria</taxon>
        <taxon>Bacillati</taxon>
        <taxon>Bacillota</taxon>
        <taxon>Bacilli</taxon>
        <taxon>Bacillales</taxon>
        <taxon>Bacillaceae</taxon>
        <taxon>Gracilibacillus</taxon>
    </lineage>
</organism>
<dbReference type="PANTHER" id="PTHR30009">
    <property type="entry name" value="CYTOCHROME C-TYPE SYNTHESIS PROTEIN AND PTS TRANSMEMBRANE COMPONENT"/>
    <property type="match status" value="1"/>
</dbReference>
<dbReference type="GO" id="GO:0015764">
    <property type="term" value="P:N-acetylglucosamine transport"/>
    <property type="evidence" value="ECO:0007669"/>
    <property type="project" value="TreeGrafter"/>
</dbReference>
<dbReference type="InterPro" id="IPR011055">
    <property type="entry name" value="Dup_hybrid_motif"/>
</dbReference>
<dbReference type="SUPFAM" id="SSF55604">
    <property type="entry name" value="Glucose permease domain IIB"/>
    <property type="match status" value="1"/>
</dbReference>
<keyword evidence="5" id="KW-0808">Transferase</keyword>
<gene>
    <name evidence="17" type="ORF">J416_04111</name>
</gene>
<dbReference type="FunFam" id="3.30.1360.60:FF:000001">
    <property type="entry name" value="PTS system glucose-specific IIBC component PtsG"/>
    <property type="match status" value="1"/>
</dbReference>
<feature type="compositionally biased region" description="Basic and acidic residues" evidence="12">
    <location>
        <begin position="230"/>
        <end position="251"/>
    </location>
</feature>
<evidence type="ECO:0000256" key="7">
    <source>
        <dbReference type="ARBA" id="ARBA00022692"/>
    </source>
</evidence>
<dbReference type="GO" id="GO:0090563">
    <property type="term" value="F:protein-phosphocysteine-sugar phosphotransferase activity"/>
    <property type="evidence" value="ECO:0007669"/>
    <property type="project" value="TreeGrafter"/>
</dbReference>
<evidence type="ECO:0000256" key="8">
    <source>
        <dbReference type="ARBA" id="ARBA00022777"/>
    </source>
</evidence>
<dbReference type="PANTHER" id="PTHR30009:SF4">
    <property type="entry name" value="PTS SYSTEM N-ACETYLGLUCOSAMINE-SPECIFIC EIICBA COMPONENT"/>
    <property type="match status" value="1"/>
</dbReference>
<dbReference type="CDD" id="cd00212">
    <property type="entry name" value="PTS_IIB_glc"/>
    <property type="match status" value="1"/>
</dbReference>
<feature type="compositionally biased region" description="Polar residues" evidence="12">
    <location>
        <begin position="219"/>
        <end position="229"/>
    </location>
</feature>
<dbReference type="InterPro" id="IPR036878">
    <property type="entry name" value="Glu_permease_IIB"/>
</dbReference>
<dbReference type="eggNOG" id="COG1263">
    <property type="taxonomic scope" value="Bacteria"/>
</dbReference>
<feature type="domain" description="PTS EIIC type-1" evidence="16">
    <location>
        <begin position="1"/>
        <end position="121"/>
    </location>
</feature>
<evidence type="ECO:0000256" key="1">
    <source>
        <dbReference type="ARBA" id="ARBA00004651"/>
    </source>
</evidence>
<dbReference type="InterPro" id="IPR018113">
    <property type="entry name" value="PTrfase_EIIB_Cys"/>
</dbReference>
<dbReference type="PATRIC" id="fig|1308866.3.peg.834"/>
<dbReference type="GO" id="GO:0008982">
    <property type="term" value="F:protein-N(PI)-phosphohistidine-sugar phosphotransferase activity"/>
    <property type="evidence" value="ECO:0007669"/>
    <property type="project" value="InterPro"/>
</dbReference>
<comment type="subcellular location">
    <subcellularLocation>
        <location evidence="1">Cell membrane</location>
        <topology evidence="1">Multi-pass membrane protein</topology>
    </subcellularLocation>
</comment>
<evidence type="ECO:0000313" key="17">
    <source>
        <dbReference type="EMBL" id="ENH97720.1"/>
    </source>
</evidence>
<dbReference type="FunFam" id="2.70.70.10:FF:000001">
    <property type="entry name" value="PTS system glucose-specific IIA component"/>
    <property type="match status" value="1"/>
</dbReference>
<dbReference type="Pfam" id="PF02378">
    <property type="entry name" value="PTS_EIIC"/>
    <property type="match status" value="1"/>
</dbReference>
<feature type="transmembrane region" description="Helical" evidence="13">
    <location>
        <begin position="42"/>
        <end position="62"/>
    </location>
</feature>
<feature type="domain" description="PTS EIIA type-1" evidence="14">
    <location>
        <begin position="269"/>
        <end position="373"/>
    </location>
</feature>
<evidence type="ECO:0000256" key="3">
    <source>
        <dbReference type="ARBA" id="ARBA00022475"/>
    </source>
</evidence>
<evidence type="ECO:0000313" key="18">
    <source>
        <dbReference type="Proteomes" id="UP000012283"/>
    </source>
</evidence>
<feature type="transmembrane region" description="Helical" evidence="13">
    <location>
        <begin position="12"/>
        <end position="30"/>
    </location>
</feature>
<dbReference type="AlphaFoldDB" id="N4WTN8"/>
<keyword evidence="18" id="KW-1185">Reference proteome</keyword>
<dbReference type="InterPro" id="IPR001996">
    <property type="entry name" value="PTS_IIB_1"/>
</dbReference>
<dbReference type="InterPro" id="IPR003352">
    <property type="entry name" value="PTS_EIIC"/>
</dbReference>
<evidence type="ECO:0000256" key="12">
    <source>
        <dbReference type="SAM" id="MobiDB-lite"/>
    </source>
</evidence>
<dbReference type="PROSITE" id="PS00371">
    <property type="entry name" value="PTS_EIIA_TYPE_1_HIS"/>
    <property type="match status" value="1"/>
</dbReference>
<reference evidence="17 18" key="1">
    <citation type="submission" date="2013-03" db="EMBL/GenBank/DDBJ databases">
        <title>Draft genome sequence of Gracibacillus halophilus YIM-C55.5, a moderately halophilic and thermophilic organism from the Xiaochaidamu salt lake.</title>
        <authorList>
            <person name="Sugumar T."/>
            <person name="Polireddy D.R."/>
            <person name="Antony A."/>
            <person name="Madhava Y.R."/>
            <person name="Sivakumar N."/>
        </authorList>
    </citation>
    <scope>NUCLEOTIDE SEQUENCE [LARGE SCALE GENOMIC DNA]</scope>
    <source>
        <strain evidence="17 18">YIM-C55.5</strain>
    </source>
</reference>
<evidence type="ECO:0000256" key="10">
    <source>
        <dbReference type="ARBA" id="ARBA00023136"/>
    </source>
</evidence>
<evidence type="ECO:0000256" key="9">
    <source>
        <dbReference type="ARBA" id="ARBA00022989"/>
    </source>
</evidence>
<dbReference type="Proteomes" id="UP000012283">
    <property type="component" value="Unassembled WGS sequence"/>
</dbReference>
<dbReference type="CDD" id="cd00210">
    <property type="entry name" value="PTS_IIA_glc"/>
    <property type="match status" value="1"/>
</dbReference>
<proteinExistence type="predicted"/>
<dbReference type="Gene3D" id="2.70.70.10">
    <property type="entry name" value="Glucose Permease (Domain IIA)"/>
    <property type="match status" value="1"/>
</dbReference>
<dbReference type="STRING" id="1308866.J416_04111"/>
<evidence type="ECO:0000256" key="6">
    <source>
        <dbReference type="ARBA" id="ARBA00022683"/>
    </source>
</evidence>
<dbReference type="InterPro" id="IPR013013">
    <property type="entry name" value="PTS_EIIC_1"/>
</dbReference>
<dbReference type="SUPFAM" id="SSF51261">
    <property type="entry name" value="Duplicated hybrid motif"/>
    <property type="match status" value="1"/>
</dbReference>
<dbReference type="PROSITE" id="PS51103">
    <property type="entry name" value="PTS_EIIC_TYPE_1"/>
    <property type="match status" value="1"/>
</dbReference>
<feature type="domain" description="PTS EIIB type-1" evidence="15">
    <location>
        <begin position="142"/>
        <end position="224"/>
    </location>
</feature>
<evidence type="ECO:0000256" key="13">
    <source>
        <dbReference type="SAM" id="Phobius"/>
    </source>
</evidence>
<dbReference type="GO" id="GO:0009401">
    <property type="term" value="P:phosphoenolpyruvate-dependent sugar phosphotransferase system"/>
    <property type="evidence" value="ECO:0007669"/>
    <property type="project" value="UniProtKB-KW"/>
</dbReference>
<evidence type="ECO:0000256" key="2">
    <source>
        <dbReference type="ARBA" id="ARBA00022448"/>
    </source>
</evidence>
<dbReference type="GO" id="GO:0005886">
    <property type="term" value="C:plasma membrane"/>
    <property type="evidence" value="ECO:0007669"/>
    <property type="project" value="UniProtKB-SubCell"/>
</dbReference>
<dbReference type="Gene3D" id="3.30.1360.60">
    <property type="entry name" value="Glucose permease domain IIB"/>
    <property type="match status" value="1"/>
</dbReference>
<keyword evidence="9 13" id="KW-1133">Transmembrane helix</keyword>
<dbReference type="Pfam" id="PF00367">
    <property type="entry name" value="PTS_EIIB"/>
    <property type="match status" value="1"/>
</dbReference>
<evidence type="ECO:0000256" key="5">
    <source>
        <dbReference type="ARBA" id="ARBA00022679"/>
    </source>
</evidence>
<feature type="active site" description="Phosphocysteine intermediate; for EIIB activity" evidence="11">
    <location>
        <position position="164"/>
    </location>
</feature>
<dbReference type="Pfam" id="PF00358">
    <property type="entry name" value="PTS_EIIA_1"/>
    <property type="match status" value="1"/>
</dbReference>
<feature type="transmembrane region" description="Helical" evidence="13">
    <location>
        <begin position="88"/>
        <end position="109"/>
    </location>
</feature>
<evidence type="ECO:0000256" key="4">
    <source>
        <dbReference type="ARBA" id="ARBA00022597"/>
    </source>
</evidence>
<dbReference type="PROSITE" id="PS51098">
    <property type="entry name" value="PTS_EIIB_TYPE_1"/>
    <property type="match status" value="1"/>
</dbReference>
<evidence type="ECO:0000256" key="11">
    <source>
        <dbReference type="PROSITE-ProRule" id="PRU00421"/>
    </source>
</evidence>
<dbReference type="InterPro" id="IPR001127">
    <property type="entry name" value="PTS_EIIA_1_perm"/>
</dbReference>
<dbReference type="InterPro" id="IPR050429">
    <property type="entry name" value="PTS_Glucose_EIICBA"/>
</dbReference>
<keyword evidence="4" id="KW-0762">Sugar transport</keyword>
<evidence type="ECO:0000259" key="16">
    <source>
        <dbReference type="PROSITE" id="PS51103"/>
    </source>
</evidence>
<sequence>MILTAKENRRKEVTGLLFGIAFTSFLTGITEPIEFSFMFLSPVLYFVHAILTASSFIVVYLMDIHHGFGFSAGAIDYVLNFGIAQRPLFLLVIGLIYGVVYFAVFYFLIKGLNLSTPGREDEEDLEEEIDEGNDTVTGDKYDHLANQYIKALGGKENITSLDNCATRLRMQLDQPSQVDEKTLKRHGAKGVMKTGNKNVQVIVGTDVEFVASAMRERMNQSTHESVASNDKQETKEADSEKPSPKEPLQEKDFVAPITGTILDLTQVPDDVFSQKMMGDGFAIEPTDGSVVSPVDGEIVNVFPTKHAIGIRSNKGYEILIHVGVDTVELNGEGFETFVKEGDTVQKGQEIMKADIDQIKENVPSLISPIVLTNMADDAEITIKKDGQIEQGEADLITVQPN</sequence>
<dbReference type="NCBIfam" id="TIGR00830">
    <property type="entry name" value="PTBA"/>
    <property type="match status" value="1"/>
</dbReference>
<keyword evidence="2" id="KW-0813">Transport</keyword>
<dbReference type="PROSITE" id="PS51093">
    <property type="entry name" value="PTS_EIIA_TYPE_1"/>
    <property type="match status" value="1"/>
</dbReference>
<keyword evidence="6" id="KW-0598">Phosphotransferase system</keyword>
<feature type="region of interest" description="Disordered" evidence="12">
    <location>
        <begin position="217"/>
        <end position="251"/>
    </location>
</feature>
<accession>N4WTN8</accession>
<name>N4WTN8_9BACI</name>
<dbReference type="GO" id="GO:0016301">
    <property type="term" value="F:kinase activity"/>
    <property type="evidence" value="ECO:0007669"/>
    <property type="project" value="UniProtKB-KW"/>
</dbReference>
<evidence type="ECO:0000259" key="15">
    <source>
        <dbReference type="PROSITE" id="PS51098"/>
    </source>
</evidence>
<keyword evidence="3" id="KW-1003">Cell membrane</keyword>
<keyword evidence="8" id="KW-0418">Kinase</keyword>
<keyword evidence="10 13" id="KW-0472">Membrane</keyword>
<evidence type="ECO:0000259" key="14">
    <source>
        <dbReference type="PROSITE" id="PS51093"/>
    </source>
</evidence>